<dbReference type="InterPro" id="IPR013766">
    <property type="entry name" value="Thioredoxin_domain"/>
</dbReference>
<sequence length="456" mass="52142">MKYFILSFILNAAFSQCFSQSMTSVQLSVKNGFGPFHSGRKMLFPLDEQPMVYKVPVTVKQYRIRELDLQPEQTLYKSYLMRELPKEKFLELILKYRIDTLLLTKDKAVKHQVPILLGYDSQRQFLVIVDGNQNKDFTDDRIHSFKGNLSNEEEKKALESLPTTEIAYEYYDGQKITSKNTTVSLNPYKGSKTVKFFTEDTLEQSLYLEIGIMEHREGTVRLRGKDYRIAVSNGFTTATFNAGNSSFFFAPAQLAFKGAKEGEIAYKLSDTVNIDGYRYRVSSVSMSGEEVKLEELGYSSRAEGITEGFYFPKYSASTTDGKVLDMETLRGKHVLLDFWGTWCGPCIAAMPKLRELNNTYKDGDFVLIGIAYEKEEEKVRKFLVKNRIDWVNIFQDEGARENNIVERLKVTTFPTTILIGPDGKILSRGRDLDHVKEILSGKVKSEVQPQTTPKKH</sequence>
<dbReference type="AlphaFoldDB" id="A0A5M8Q6W3"/>
<evidence type="ECO:0000259" key="1">
    <source>
        <dbReference type="PROSITE" id="PS51352"/>
    </source>
</evidence>
<reference evidence="2 3" key="2">
    <citation type="submission" date="2019-09" db="EMBL/GenBank/DDBJ databases">
        <title>A bacterium isolated from glacier soil.</title>
        <authorList>
            <person name="Liu Q."/>
        </authorList>
    </citation>
    <scope>NUCLEOTIDE SEQUENCE [LARGE SCALE GENOMIC DNA]</scope>
    <source>
        <strain evidence="2 3">MDT1-10-3</strain>
    </source>
</reference>
<comment type="caution">
    <text evidence="2">The sequence shown here is derived from an EMBL/GenBank/DDBJ whole genome shotgun (WGS) entry which is preliminary data.</text>
</comment>
<dbReference type="InterPro" id="IPR013740">
    <property type="entry name" value="Redoxin"/>
</dbReference>
<dbReference type="PROSITE" id="PS51352">
    <property type="entry name" value="THIOREDOXIN_2"/>
    <property type="match status" value="1"/>
</dbReference>
<dbReference type="EMBL" id="VKKZ01000023">
    <property type="protein sequence ID" value="KAA6431637.1"/>
    <property type="molecule type" value="Genomic_DNA"/>
</dbReference>
<protein>
    <submittedName>
        <fullName evidence="2">TlpA family protein disulfide reductase</fullName>
    </submittedName>
</protein>
<dbReference type="PANTHER" id="PTHR42852">
    <property type="entry name" value="THIOL:DISULFIDE INTERCHANGE PROTEIN DSBE"/>
    <property type="match status" value="1"/>
</dbReference>
<accession>A0A5M8Q6W3</accession>
<organism evidence="2 3">
    <name type="scientific">Rufibacter glacialis</name>
    <dbReference type="NCBI Taxonomy" id="1259555"/>
    <lineage>
        <taxon>Bacteria</taxon>
        <taxon>Pseudomonadati</taxon>
        <taxon>Bacteroidota</taxon>
        <taxon>Cytophagia</taxon>
        <taxon>Cytophagales</taxon>
        <taxon>Hymenobacteraceae</taxon>
        <taxon>Rufibacter</taxon>
    </lineage>
</organism>
<dbReference type="CDD" id="cd02966">
    <property type="entry name" value="TlpA_like_family"/>
    <property type="match status" value="1"/>
</dbReference>
<name>A0A5M8Q6W3_9BACT</name>
<dbReference type="Pfam" id="PF08534">
    <property type="entry name" value="Redoxin"/>
    <property type="match status" value="1"/>
</dbReference>
<gene>
    <name evidence="2" type="ORF">FOE74_16065</name>
</gene>
<evidence type="ECO:0000313" key="2">
    <source>
        <dbReference type="EMBL" id="KAA6431637.1"/>
    </source>
</evidence>
<dbReference type="InterPro" id="IPR050553">
    <property type="entry name" value="Thioredoxin_ResA/DsbE_sf"/>
</dbReference>
<dbReference type="PANTHER" id="PTHR42852:SF13">
    <property type="entry name" value="PROTEIN DIPZ"/>
    <property type="match status" value="1"/>
</dbReference>
<dbReference type="InterPro" id="IPR036249">
    <property type="entry name" value="Thioredoxin-like_sf"/>
</dbReference>
<dbReference type="Proteomes" id="UP000323866">
    <property type="component" value="Unassembled WGS sequence"/>
</dbReference>
<proteinExistence type="predicted"/>
<evidence type="ECO:0000313" key="3">
    <source>
        <dbReference type="Proteomes" id="UP000323866"/>
    </source>
</evidence>
<dbReference type="OrthoDB" id="6399635at2"/>
<dbReference type="SUPFAM" id="SSF52833">
    <property type="entry name" value="Thioredoxin-like"/>
    <property type="match status" value="1"/>
</dbReference>
<reference evidence="2 3" key="1">
    <citation type="submission" date="2019-07" db="EMBL/GenBank/DDBJ databases">
        <authorList>
            <person name="Qu J.-H."/>
        </authorList>
    </citation>
    <scope>NUCLEOTIDE SEQUENCE [LARGE SCALE GENOMIC DNA]</scope>
    <source>
        <strain evidence="2 3">MDT1-10-3</strain>
    </source>
</reference>
<feature type="domain" description="Thioredoxin" evidence="1">
    <location>
        <begin position="305"/>
        <end position="448"/>
    </location>
</feature>
<dbReference type="Gene3D" id="3.40.30.10">
    <property type="entry name" value="Glutaredoxin"/>
    <property type="match status" value="1"/>
</dbReference>